<protein>
    <submittedName>
        <fullName evidence="1">Uncharacterized protein</fullName>
    </submittedName>
</protein>
<sequence>MLQRERDAFQRERNQMRHKMRAMQRQMTDLALQNLQGQAMAQAGAADSGATTDGLNPEILEWALVSGDPNTLMGQICLAGDAEARLKEVRRAKQRRGLSPRHHHPARGTGACCSPGVAVTMSLE</sequence>
<gene>
    <name evidence="1" type="ORF">K3G42_004765</name>
</gene>
<organism evidence="1 2">
    <name type="scientific">Sphaerodactylus townsendi</name>
    <dbReference type="NCBI Taxonomy" id="933632"/>
    <lineage>
        <taxon>Eukaryota</taxon>
        <taxon>Metazoa</taxon>
        <taxon>Chordata</taxon>
        <taxon>Craniata</taxon>
        <taxon>Vertebrata</taxon>
        <taxon>Euteleostomi</taxon>
        <taxon>Lepidosauria</taxon>
        <taxon>Squamata</taxon>
        <taxon>Bifurcata</taxon>
        <taxon>Gekkota</taxon>
        <taxon>Sphaerodactylidae</taxon>
        <taxon>Sphaerodactylus</taxon>
    </lineage>
</organism>
<name>A0ACB8F7W7_9SAUR</name>
<dbReference type="Proteomes" id="UP000827872">
    <property type="component" value="Linkage Group LG08"/>
</dbReference>
<reference evidence="1" key="1">
    <citation type="submission" date="2021-08" db="EMBL/GenBank/DDBJ databases">
        <title>The first chromosome-level gecko genome reveals the dynamic sex chromosomes of Neotropical dwarf geckos (Sphaerodactylidae: Sphaerodactylus).</title>
        <authorList>
            <person name="Pinto B.J."/>
            <person name="Keating S.E."/>
            <person name="Gamble T."/>
        </authorList>
    </citation>
    <scope>NUCLEOTIDE SEQUENCE</scope>
    <source>
        <strain evidence="1">TG3544</strain>
    </source>
</reference>
<accession>A0ACB8F7W7</accession>
<comment type="caution">
    <text evidence="1">The sequence shown here is derived from an EMBL/GenBank/DDBJ whole genome shotgun (WGS) entry which is preliminary data.</text>
</comment>
<evidence type="ECO:0000313" key="2">
    <source>
        <dbReference type="Proteomes" id="UP000827872"/>
    </source>
</evidence>
<keyword evidence="2" id="KW-1185">Reference proteome</keyword>
<dbReference type="EMBL" id="CM037621">
    <property type="protein sequence ID" value="KAH8001352.1"/>
    <property type="molecule type" value="Genomic_DNA"/>
</dbReference>
<evidence type="ECO:0000313" key="1">
    <source>
        <dbReference type="EMBL" id="KAH8001352.1"/>
    </source>
</evidence>
<proteinExistence type="predicted"/>